<evidence type="ECO:0000313" key="3">
    <source>
        <dbReference type="Proteomes" id="UP000821853"/>
    </source>
</evidence>
<dbReference type="EMBL" id="JABSTR010000001">
    <property type="protein sequence ID" value="KAH9359527.1"/>
    <property type="molecule type" value="Genomic_DNA"/>
</dbReference>
<feature type="compositionally biased region" description="Low complexity" evidence="1">
    <location>
        <begin position="67"/>
        <end position="82"/>
    </location>
</feature>
<feature type="region of interest" description="Disordered" evidence="1">
    <location>
        <begin position="67"/>
        <end position="114"/>
    </location>
</feature>
<evidence type="ECO:0000313" key="2">
    <source>
        <dbReference type="EMBL" id="KAH9359527.1"/>
    </source>
</evidence>
<reference evidence="2 3" key="1">
    <citation type="journal article" date="2020" name="Cell">
        <title>Large-Scale Comparative Analyses of Tick Genomes Elucidate Their Genetic Diversity and Vector Capacities.</title>
        <authorList>
            <consortium name="Tick Genome and Microbiome Consortium (TIGMIC)"/>
            <person name="Jia N."/>
            <person name="Wang J."/>
            <person name="Shi W."/>
            <person name="Du L."/>
            <person name="Sun Y."/>
            <person name="Zhan W."/>
            <person name="Jiang J.F."/>
            <person name="Wang Q."/>
            <person name="Zhang B."/>
            <person name="Ji P."/>
            <person name="Bell-Sakyi L."/>
            <person name="Cui X.M."/>
            <person name="Yuan T.T."/>
            <person name="Jiang B.G."/>
            <person name="Yang W.F."/>
            <person name="Lam T.T."/>
            <person name="Chang Q.C."/>
            <person name="Ding S.J."/>
            <person name="Wang X.J."/>
            <person name="Zhu J.G."/>
            <person name="Ruan X.D."/>
            <person name="Zhao L."/>
            <person name="Wei J.T."/>
            <person name="Ye R.Z."/>
            <person name="Que T.C."/>
            <person name="Du C.H."/>
            <person name="Zhou Y.H."/>
            <person name="Cheng J.X."/>
            <person name="Dai P.F."/>
            <person name="Guo W.B."/>
            <person name="Han X.H."/>
            <person name="Huang E.J."/>
            <person name="Li L.F."/>
            <person name="Wei W."/>
            <person name="Gao Y.C."/>
            <person name="Liu J.Z."/>
            <person name="Shao H.Z."/>
            <person name="Wang X."/>
            <person name="Wang C.C."/>
            <person name="Yang T.C."/>
            <person name="Huo Q.B."/>
            <person name="Li W."/>
            <person name="Chen H.Y."/>
            <person name="Chen S.E."/>
            <person name="Zhou L.G."/>
            <person name="Ni X.B."/>
            <person name="Tian J.H."/>
            <person name="Sheng Y."/>
            <person name="Liu T."/>
            <person name="Pan Y.S."/>
            <person name="Xia L.Y."/>
            <person name="Li J."/>
            <person name="Zhao F."/>
            <person name="Cao W.C."/>
        </authorList>
    </citation>
    <scope>NUCLEOTIDE SEQUENCE [LARGE SCALE GENOMIC DNA]</scope>
    <source>
        <strain evidence="2">HaeL-2018</strain>
    </source>
</reference>
<dbReference type="VEuPathDB" id="VectorBase:HLOH_047509"/>
<comment type="caution">
    <text evidence="2">The sequence shown here is derived from an EMBL/GenBank/DDBJ whole genome shotgun (WGS) entry which is preliminary data.</text>
</comment>
<dbReference type="AlphaFoldDB" id="A0A9J6F9R3"/>
<sequence>MKLSVTPKYHKASQDKATQNEVDVLLKENAQLRRTIESMVEQIKINIQQLQAQQVQQASQIRELQQGQQEQLQQQPHQVLEEQQAEPMNEDVGTNGKKQQHAAGASEPLPKRRAIESLKERKLVDRVDKLENTVASLAQSFNSFKKEIREDFVETVRQSVETIIQQKVTPALQQNISTTVHQYVPPEVQQHMAAAVQQIRVDLGLIPAAVPQIRDEVHLNMSPWTGTPQAQ</sequence>
<evidence type="ECO:0000256" key="1">
    <source>
        <dbReference type="SAM" id="MobiDB-lite"/>
    </source>
</evidence>
<proteinExistence type="predicted"/>
<name>A0A9J6F9R3_HAELO</name>
<organism evidence="2 3">
    <name type="scientific">Haemaphysalis longicornis</name>
    <name type="common">Bush tick</name>
    <dbReference type="NCBI Taxonomy" id="44386"/>
    <lineage>
        <taxon>Eukaryota</taxon>
        <taxon>Metazoa</taxon>
        <taxon>Ecdysozoa</taxon>
        <taxon>Arthropoda</taxon>
        <taxon>Chelicerata</taxon>
        <taxon>Arachnida</taxon>
        <taxon>Acari</taxon>
        <taxon>Parasitiformes</taxon>
        <taxon>Ixodida</taxon>
        <taxon>Ixodoidea</taxon>
        <taxon>Ixodidae</taxon>
        <taxon>Haemaphysalinae</taxon>
        <taxon>Haemaphysalis</taxon>
    </lineage>
</organism>
<dbReference type="Proteomes" id="UP000821853">
    <property type="component" value="Chromosome 1"/>
</dbReference>
<keyword evidence="3" id="KW-1185">Reference proteome</keyword>
<protein>
    <submittedName>
        <fullName evidence="2">Uncharacterized protein</fullName>
    </submittedName>
</protein>
<accession>A0A9J6F9R3</accession>
<gene>
    <name evidence="2" type="ORF">HPB48_017253</name>
</gene>